<dbReference type="PROSITE" id="PS00463">
    <property type="entry name" value="ZN2_CY6_FUNGAL_1"/>
    <property type="match status" value="1"/>
</dbReference>
<dbReference type="CDD" id="cd00067">
    <property type="entry name" value="GAL4"/>
    <property type="match status" value="1"/>
</dbReference>
<dbReference type="PANTHER" id="PTHR37534:SF2">
    <property type="entry name" value="N-ACETYLTRANSFERASE DOMAIN-CONTAINING PROTEIN"/>
    <property type="match status" value="1"/>
</dbReference>
<dbReference type="InterPro" id="IPR001138">
    <property type="entry name" value="Zn2Cys6_DnaBD"/>
</dbReference>
<organism evidence="3 4">
    <name type="scientific">Clavispora lusitaniae</name>
    <name type="common">Candida lusitaniae</name>
    <dbReference type="NCBI Taxonomy" id="36911"/>
    <lineage>
        <taxon>Eukaryota</taxon>
        <taxon>Fungi</taxon>
        <taxon>Dikarya</taxon>
        <taxon>Ascomycota</taxon>
        <taxon>Saccharomycotina</taxon>
        <taxon>Pichiomycetes</taxon>
        <taxon>Metschnikowiaceae</taxon>
        <taxon>Clavispora</taxon>
    </lineage>
</organism>
<dbReference type="Gene3D" id="4.10.240.10">
    <property type="entry name" value="Zn(2)-C6 fungal-type DNA-binding domain"/>
    <property type="match status" value="1"/>
</dbReference>
<dbReference type="KEGG" id="clus:A9F13_02g02651"/>
<dbReference type="GO" id="GO:0045944">
    <property type="term" value="P:positive regulation of transcription by RNA polymerase II"/>
    <property type="evidence" value="ECO:0007669"/>
    <property type="project" value="TreeGrafter"/>
</dbReference>
<reference evidence="3 4" key="1">
    <citation type="submission" date="2017-04" db="EMBL/GenBank/DDBJ databases">
        <title>Draft genome of the yeast Clavispora lusitaniae type strain CBS 6936.</title>
        <authorList>
            <person name="Durrens P."/>
            <person name="Klopp C."/>
            <person name="Biteau N."/>
            <person name="Fitton-Ouhabi V."/>
            <person name="Dementhon K."/>
            <person name="Accoceberry I."/>
            <person name="Sherman D.J."/>
            <person name="Noel T."/>
        </authorList>
    </citation>
    <scope>NUCLEOTIDE SEQUENCE [LARGE SCALE GENOMIC DNA]</scope>
    <source>
        <strain evidence="3 4">CBS 6936</strain>
    </source>
</reference>
<keyword evidence="1" id="KW-0539">Nucleus</keyword>
<dbReference type="SUPFAM" id="SSF57701">
    <property type="entry name" value="Zn2/Cys6 DNA-binding domain"/>
    <property type="match status" value="1"/>
</dbReference>
<evidence type="ECO:0000313" key="3">
    <source>
        <dbReference type="EMBL" id="OVF10448.1"/>
    </source>
</evidence>
<protein>
    <submittedName>
        <fullName evidence="3">Adhesion and hyphal regulator</fullName>
    </submittedName>
</protein>
<evidence type="ECO:0000256" key="1">
    <source>
        <dbReference type="ARBA" id="ARBA00023242"/>
    </source>
</evidence>
<proteinExistence type="predicted"/>
<dbReference type="AlphaFoldDB" id="A0AA91Q3A6"/>
<evidence type="ECO:0000259" key="2">
    <source>
        <dbReference type="PROSITE" id="PS50048"/>
    </source>
</evidence>
<dbReference type="PANTHER" id="PTHR37534">
    <property type="entry name" value="TRANSCRIPTIONAL ACTIVATOR PROTEIN UGA3"/>
    <property type="match status" value="1"/>
</dbReference>
<dbReference type="Pfam" id="PF00172">
    <property type="entry name" value="Zn_clus"/>
    <property type="match status" value="1"/>
</dbReference>
<gene>
    <name evidence="3" type="ORF">A9F13_02g02651</name>
</gene>
<dbReference type="GO" id="GO:0000976">
    <property type="term" value="F:transcription cis-regulatory region binding"/>
    <property type="evidence" value="ECO:0007669"/>
    <property type="project" value="TreeGrafter"/>
</dbReference>
<dbReference type="EMBL" id="LYUB02000002">
    <property type="protein sequence ID" value="OVF10448.1"/>
    <property type="molecule type" value="Genomic_DNA"/>
</dbReference>
<sequence>MHKRKAPSAPPRTKKSRTRSGCFTCRDRHMKCDEQMPVCQNCINGKRKCYRGVRLNFTSYTLYDPQEDSGAPPFPLTPPFRILDQSIAVSALYENGDSRYRPYLGLHEPRDLADAEQYLRQELGAPRPPAPSVARTPSFSPANVGASLTHDWGAQSMFLSLSDNVILENYDIKNFLMNPPSVLPSSLPHDSQADQNPLPPTFFSDSALASDTIDADAVVSVLQTQNYCWLLDLFNDLSLWKSVVPHYCIRAVQRATDQNPGFLLDCLLGCKEHTSDRRILHNARQQLEHWYPFEVTEVSPASFAAFERLLLSIVLVTLSVLLRATKPSFKFTTQFQMVLANQGLLLHKVAALYCRIPPSTMKRLPSMLLTIASFQAMVVLRLFMKKHIRASAPDYSFPAFDSSLDPLKMRISLEPQHFPSLGYFFAPTPFEIAHLNDDFRDFDLPCESPDHVSDSSKLRRVVWSLARLELSLEGYIMNVNEHFSPSHREEEHFAGSTLIPSEQCIAIHILSKQVEKLSPGSDLSRHSSNIILHEIFDKINSSAMSPDAKAKWQAHFGWNLDYDL</sequence>
<dbReference type="GO" id="GO:0000981">
    <property type="term" value="F:DNA-binding transcription factor activity, RNA polymerase II-specific"/>
    <property type="evidence" value="ECO:0007669"/>
    <property type="project" value="InterPro"/>
</dbReference>
<dbReference type="Proteomes" id="UP000195602">
    <property type="component" value="Unassembled WGS sequence"/>
</dbReference>
<comment type="caution">
    <text evidence="3">The sequence shown here is derived from an EMBL/GenBank/DDBJ whole genome shotgun (WGS) entry which is preliminary data.</text>
</comment>
<dbReference type="PROSITE" id="PS50048">
    <property type="entry name" value="ZN2_CY6_FUNGAL_2"/>
    <property type="match status" value="1"/>
</dbReference>
<name>A0AA91Q3A6_CLALS</name>
<feature type="domain" description="Zn(2)-C6 fungal-type" evidence="2">
    <location>
        <begin position="21"/>
        <end position="49"/>
    </location>
</feature>
<evidence type="ECO:0000313" key="4">
    <source>
        <dbReference type="Proteomes" id="UP000195602"/>
    </source>
</evidence>
<dbReference type="GO" id="GO:0005634">
    <property type="term" value="C:nucleus"/>
    <property type="evidence" value="ECO:0007669"/>
    <property type="project" value="TreeGrafter"/>
</dbReference>
<dbReference type="InterPro" id="IPR036864">
    <property type="entry name" value="Zn2-C6_fun-type_DNA-bd_sf"/>
</dbReference>
<dbReference type="GO" id="GO:0008270">
    <property type="term" value="F:zinc ion binding"/>
    <property type="evidence" value="ECO:0007669"/>
    <property type="project" value="InterPro"/>
</dbReference>
<accession>A0AA91Q3A6</accession>